<comment type="caution">
    <text evidence="2">The sequence shown here is derived from an EMBL/GenBank/DDBJ whole genome shotgun (WGS) entry which is preliminary data.</text>
</comment>
<organism evidence="2 3">
    <name type="scientific">Myxococcus llanfairpwllgwyngyllgogerychwyrndrobwllllantysiliogogogochensis</name>
    <dbReference type="NCBI Taxonomy" id="2590453"/>
    <lineage>
        <taxon>Bacteria</taxon>
        <taxon>Pseudomonadati</taxon>
        <taxon>Myxococcota</taxon>
        <taxon>Myxococcia</taxon>
        <taxon>Myxococcales</taxon>
        <taxon>Cystobacterineae</taxon>
        <taxon>Myxococcaceae</taxon>
        <taxon>Myxococcus</taxon>
    </lineage>
</organism>
<feature type="region of interest" description="Disordered" evidence="1">
    <location>
        <begin position="283"/>
        <end position="312"/>
    </location>
</feature>
<evidence type="ECO:0000313" key="2">
    <source>
        <dbReference type="EMBL" id="TQF10482.1"/>
    </source>
</evidence>
<proteinExistence type="predicted"/>
<dbReference type="RefSeq" id="WP_141647722.1">
    <property type="nucleotide sequence ID" value="NZ_VIFM01000251.1"/>
</dbReference>
<evidence type="ECO:0000256" key="1">
    <source>
        <dbReference type="SAM" id="MobiDB-lite"/>
    </source>
</evidence>
<dbReference type="InterPro" id="IPR013324">
    <property type="entry name" value="RNA_pol_sigma_r3/r4-like"/>
</dbReference>
<gene>
    <name evidence="2" type="ORF">FJV41_39145</name>
</gene>
<dbReference type="OrthoDB" id="5498370at2"/>
<evidence type="ECO:0000313" key="3">
    <source>
        <dbReference type="Proteomes" id="UP000315369"/>
    </source>
</evidence>
<dbReference type="SUPFAM" id="SSF88659">
    <property type="entry name" value="Sigma3 and sigma4 domains of RNA polymerase sigma factors"/>
    <property type="match status" value="1"/>
</dbReference>
<accession>A0A540WN92</accession>
<dbReference type="Proteomes" id="UP000315369">
    <property type="component" value="Unassembled WGS sequence"/>
</dbReference>
<name>A0A540WN92_9BACT</name>
<keyword evidence="3" id="KW-1185">Reference proteome</keyword>
<dbReference type="EMBL" id="VIFM01000251">
    <property type="protein sequence ID" value="TQF10482.1"/>
    <property type="molecule type" value="Genomic_DNA"/>
</dbReference>
<dbReference type="AlphaFoldDB" id="A0A540WN92"/>
<protein>
    <submittedName>
        <fullName evidence="2">Uncharacterized protein</fullName>
    </submittedName>
</protein>
<reference evidence="2 3" key="1">
    <citation type="submission" date="2019-06" db="EMBL/GenBank/DDBJ databases">
        <authorList>
            <person name="Livingstone P."/>
            <person name="Whitworth D."/>
        </authorList>
    </citation>
    <scope>NUCLEOTIDE SEQUENCE [LARGE SCALE GENOMIC DNA]</scope>
    <source>
        <strain evidence="2 3">AM401</strain>
    </source>
</reference>
<sequence length="326" mass="35326">MNERTVPTLAREFVLEELLHKLRALPVGSASALRAESQLAELVMPDMVRVARVVARTWKVPAEDMVQEGLVAVMARQRTHPFEPGLAGTGRSAFPSWAMRLGRQAMERAAATWSSPVHLTDHARKAVRRAKRSAAAEGVAVSSVLRRQGLEAAATYVLGEGTVTAPLSLDELLASRESTADSRDAAVDRRGGVRASVELTLSLVDNTAERLATVAQREAVLWALYRLPRLERQVVQASMGLGRPDGQEASTRTLAVELRLSLAQVARLRERGLARLRDHLNVQGLGPGESAGPHTGAVRRREVASARSVRRPRQGQMAFLSLGEGA</sequence>